<feature type="compositionally biased region" description="Polar residues" evidence="1">
    <location>
        <begin position="45"/>
        <end position="57"/>
    </location>
</feature>
<accession>A0A9P6W311</accession>
<dbReference type="EMBL" id="PUHQ01000027">
    <property type="protein sequence ID" value="KAG0662395.1"/>
    <property type="molecule type" value="Genomic_DNA"/>
</dbReference>
<feature type="region of interest" description="Disordered" evidence="1">
    <location>
        <begin position="1"/>
        <end position="68"/>
    </location>
</feature>
<evidence type="ECO:0000313" key="3">
    <source>
        <dbReference type="Proteomes" id="UP000777482"/>
    </source>
</evidence>
<feature type="compositionally biased region" description="Low complexity" evidence="1">
    <location>
        <begin position="58"/>
        <end position="68"/>
    </location>
</feature>
<proteinExistence type="predicted"/>
<dbReference type="Proteomes" id="UP000777482">
    <property type="component" value="Unassembled WGS sequence"/>
</dbReference>
<evidence type="ECO:0000256" key="1">
    <source>
        <dbReference type="SAM" id="MobiDB-lite"/>
    </source>
</evidence>
<organism evidence="2 3">
    <name type="scientific">Rhodotorula mucilaginosa</name>
    <name type="common">Yeast</name>
    <name type="synonym">Rhodotorula rubra</name>
    <dbReference type="NCBI Taxonomy" id="5537"/>
    <lineage>
        <taxon>Eukaryota</taxon>
        <taxon>Fungi</taxon>
        <taxon>Dikarya</taxon>
        <taxon>Basidiomycota</taxon>
        <taxon>Pucciniomycotina</taxon>
        <taxon>Microbotryomycetes</taxon>
        <taxon>Sporidiobolales</taxon>
        <taxon>Sporidiobolaceae</taxon>
        <taxon>Rhodotorula</taxon>
    </lineage>
</organism>
<sequence length="154" mass="16532">MNFRNLHGLEVEAMPPSTPFRPPRSARAPALESAAGEKRAPPQNSPQAASKSAYGTISSAAAASPGAARVNKLKDECEQLMMQLGGADPDSLTKNRRQVRSEPFTLALKKMGRRSDATPPLGQAHALEVITQLARFEQVSVSDIKQRLGLEADD</sequence>
<feature type="compositionally biased region" description="Low complexity" evidence="1">
    <location>
        <begin position="23"/>
        <end position="34"/>
    </location>
</feature>
<comment type="caution">
    <text evidence="2">The sequence shown here is derived from an EMBL/GenBank/DDBJ whole genome shotgun (WGS) entry which is preliminary data.</text>
</comment>
<protein>
    <submittedName>
        <fullName evidence="2">Uncharacterized protein</fullName>
    </submittedName>
</protein>
<dbReference type="AlphaFoldDB" id="A0A9P6W311"/>
<evidence type="ECO:0000313" key="2">
    <source>
        <dbReference type="EMBL" id="KAG0662395.1"/>
    </source>
</evidence>
<name>A0A9P6W311_RHOMI</name>
<keyword evidence="3" id="KW-1185">Reference proteome</keyword>
<gene>
    <name evidence="2" type="ORF">C6P46_003341</name>
</gene>
<reference evidence="2 3" key="1">
    <citation type="submission" date="2020-11" db="EMBL/GenBank/DDBJ databases">
        <title>Kefir isolates.</title>
        <authorList>
            <person name="Marcisauskas S."/>
            <person name="Kim Y."/>
            <person name="Blasche S."/>
        </authorList>
    </citation>
    <scope>NUCLEOTIDE SEQUENCE [LARGE SCALE GENOMIC DNA]</scope>
    <source>
        <strain evidence="2 3">KR</strain>
    </source>
</reference>